<feature type="repeat" description="ARM" evidence="2">
    <location>
        <begin position="301"/>
        <end position="345"/>
    </location>
</feature>
<dbReference type="InterPro" id="IPR011989">
    <property type="entry name" value="ARM-like"/>
</dbReference>
<protein>
    <recommendedName>
        <fullName evidence="3">DUF7032 domain-containing protein</fullName>
    </recommendedName>
</protein>
<gene>
    <name evidence="4" type="ORF">LIER_10925</name>
</gene>
<evidence type="ECO:0000256" key="1">
    <source>
        <dbReference type="ARBA" id="ARBA00022737"/>
    </source>
</evidence>
<dbReference type="InterPro" id="IPR000225">
    <property type="entry name" value="Armadillo"/>
</dbReference>
<keyword evidence="5" id="KW-1185">Reference proteome</keyword>
<proteinExistence type="predicted"/>
<name>A0AAV3PL69_LITER</name>
<comment type="caution">
    <text evidence="4">The sequence shown here is derived from an EMBL/GenBank/DDBJ whole genome shotgun (WGS) entry which is preliminary data.</text>
</comment>
<evidence type="ECO:0000313" key="4">
    <source>
        <dbReference type="EMBL" id="GAA0152444.1"/>
    </source>
</evidence>
<dbReference type="Pfam" id="PF23005">
    <property type="entry name" value="DUF7032"/>
    <property type="match status" value="1"/>
</dbReference>
<dbReference type="PANTHER" id="PTHR46043:SF5">
    <property type="entry name" value="ARM REPEAT SUPERFAMILY PROTEIN"/>
    <property type="match status" value="1"/>
</dbReference>
<keyword evidence="1" id="KW-0677">Repeat</keyword>
<dbReference type="AlphaFoldDB" id="A0AAV3PL69"/>
<dbReference type="SUPFAM" id="SSF48371">
    <property type="entry name" value="ARM repeat"/>
    <property type="match status" value="1"/>
</dbReference>
<dbReference type="Gene3D" id="1.25.10.10">
    <property type="entry name" value="Leucine-rich Repeat Variant"/>
    <property type="match status" value="1"/>
</dbReference>
<dbReference type="InterPro" id="IPR054296">
    <property type="entry name" value="DUF7032"/>
</dbReference>
<accession>A0AAV3PL69</accession>
<dbReference type="SMART" id="SM00185">
    <property type="entry name" value="ARM"/>
    <property type="match status" value="5"/>
</dbReference>
<dbReference type="PROSITE" id="PS50176">
    <property type="entry name" value="ARM_REPEAT"/>
    <property type="match status" value="1"/>
</dbReference>
<evidence type="ECO:0000259" key="3">
    <source>
        <dbReference type="Pfam" id="PF23005"/>
    </source>
</evidence>
<reference evidence="4 5" key="1">
    <citation type="submission" date="2024-01" db="EMBL/GenBank/DDBJ databases">
        <title>The complete chloroplast genome sequence of Lithospermum erythrorhizon: insights into the phylogenetic relationship among Boraginaceae species and the maternal lineages of purple gromwells.</title>
        <authorList>
            <person name="Okada T."/>
            <person name="Watanabe K."/>
        </authorList>
    </citation>
    <scope>NUCLEOTIDE SEQUENCE [LARGE SCALE GENOMIC DNA]</scope>
</reference>
<evidence type="ECO:0000256" key="2">
    <source>
        <dbReference type="PROSITE-ProRule" id="PRU00259"/>
    </source>
</evidence>
<evidence type="ECO:0000313" key="5">
    <source>
        <dbReference type="Proteomes" id="UP001454036"/>
    </source>
</evidence>
<dbReference type="EMBL" id="BAABME010001987">
    <property type="protein sequence ID" value="GAA0152444.1"/>
    <property type="molecule type" value="Genomic_DNA"/>
</dbReference>
<sequence>MYNDFLPKTMKNNMVEDNNSLLVVPTHSQQIQESLKVEKPTTQKVIEEISSLISLSYSIKVFSAKWQLIRNKLEELLSSLTAIENCDSNNNLEVFSTIQAITETIKDCHDQANQCLELSYTGKLLMQSNLDIVSGKLEKHKKDILDIDNVGLLTHSYAIEVSRPNIVVASRDDLRFYILDLFSRIKIGSVDMKGQALIAFNEVIQEDERYVKVASEVDNFFSFLVHFLDSQEREIQENAAKAVSVIAGFESCKSLLIGVGIIAPLVRVLESESELTKEFATKCLQKLTENADNAWSVSAHGGVTSLLKMCDNEENHGELVGSACGVLKNLVIVQEIKRFIIDDDAIEMFIKLVMSKVEVIQISSIDFLQTIASGNESVTKLIIKEGGVRALISVLDPKLSSSTKGRQIALRGIMTLCISSENPLSILISHGFLDHILYFFQFGDFLNQELALKAAFWLCGTSEEAKNVMGYVGFIPELVKFLGSKSFEFREMAAETISSMMTIPRNRKRFVHDDQNVTLLLQMLHPEETNSVNKKLLLSILMTLTSCNSARKQIVDSGYFKYIEKLAEDEESDAKKIVKKLSGNKFRSILNGLWHS</sequence>
<organism evidence="4 5">
    <name type="scientific">Lithospermum erythrorhizon</name>
    <name type="common">Purple gromwell</name>
    <name type="synonym">Lithospermum officinale var. erythrorhizon</name>
    <dbReference type="NCBI Taxonomy" id="34254"/>
    <lineage>
        <taxon>Eukaryota</taxon>
        <taxon>Viridiplantae</taxon>
        <taxon>Streptophyta</taxon>
        <taxon>Embryophyta</taxon>
        <taxon>Tracheophyta</taxon>
        <taxon>Spermatophyta</taxon>
        <taxon>Magnoliopsida</taxon>
        <taxon>eudicotyledons</taxon>
        <taxon>Gunneridae</taxon>
        <taxon>Pentapetalae</taxon>
        <taxon>asterids</taxon>
        <taxon>lamiids</taxon>
        <taxon>Boraginales</taxon>
        <taxon>Boraginaceae</taxon>
        <taxon>Boraginoideae</taxon>
        <taxon>Lithospermeae</taxon>
        <taxon>Lithospermum</taxon>
    </lineage>
</organism>
<dbReference type="Proteomes" id="UP001454036">
    <property type="component" value="Unassembled WGS sequence"/>
</dbReference>
<dbReference type="InterPro" id="IPR016024">
    <property type="entry name" value="ARM-type_fold"/>
</dbReference>
<feature type="domain" description="DUF7032" evidence="3">
    <location>
        <begin position="44"/>
        <end position="146"/>
    </location>
</feature>
<dbReference type="PANTHER" id="PTHR46043">
    <property type="entry name" value="ARM REPEAT SUPERFAMILY PROTEIN"/>
    <property type="match status" value="1"/>
</dbReference>